<organism evidence="10 11">
    <name type="scientific">Symbiodinium necroappetens</name>
    <dbReference type="NCBI Taxonomy" id="1628268"/>
    <lineage>
        <taxon>Eukaryota</taxon>
        <taxon>Sar</taxon>
        <taxon>Alveolata</taxon>
        <taxon>Dinophyceae</taxon>
        <taxon>Suessiales</taxon>
        <taxon>Symbiodiniaceae</taxon>
        <taxon>Symbiodinium</taxon>
    </lineage>
</organism>
<keyword evidence="3" id="KW-0238">DNA-binding</keyword>
<dbReference type="InterPro" id="IPR001471">
    <property type="entry name" value="AP2/ERF_dom"/>
</dbReference>
<feature type="domain" description="AP2/ERF" evidence="9">
    <location>
        <begin position="640"/>
        <end position="705"/>
    </location>
</feature>
<dbReference type="Proteomes" id="UP000601435">
    <property type="component" value="Unassembled WGS sequence"/>
</dbReference>
<evidence type="ECO:0000256" key="7">
    <source>
        <dbReference type="SAM" id="SignalP"/>
    </source>
</evidence>
<evidence type="ECO:0000256" key="5">
    <source>
        <dbReference type="ARBA" id="ARBA00023242"/>
    </source>
</evidence>
<keyword evidence="6" id="KW-0812">Transmembrane</keyword>
<evidence type="ECO:0000256" key="3">
    <source>
        <dbReference type="ARBA" id="ARBA00023125"/>
    </source>
</evidence>
<dbReference type="InterPro" id="IPR032093">
    <property type="entry name" value="PhoD_N"/>
</dbReference>
<evidence type="ECO:0000256" key="6">
    <source>
        <dbReference type="SAM" id="Phobius"/>
    </source>
</evidence>
<feature type="transmembrane region" description="Helical" evidence="6">
    <location>
        <begin position="395"/>
        <end position="420"/>
    </location>
</feature>
<feature type="signal peptide" evidence="7">
    <location>
        <begin position="1"/>
        <end position="15"/>
    </location>
</feature>
<dbReference type="Gene3D" id="1.25.40.90">
    <property type="match status" value="1"/>
</dbReference>
<feature type="domain" description="VHS" evidence="8">
    <location>
        <begin position="1066"/>
        <end position="1151"/>
    </location>
</feature>
<dbReference type="SUPFAM" id="SSF54171">
    <property type="entry name" value="DNA-binding domain"/>
    <property type="match status" value="1"/>
</dbReference>
<dbReference type="EMBL" id="CAJNJA010071453">
    <property type="protein sequence ID" value="CAE7903918.1"/>
    <property type="molecule type" value="Genomic_DNA"/>
</dbReference>
<dbReference type="InterPro" id="IPR029052">
    <property type="entry name" value="Metallo-depent_PP-like"/>
</dbReference>
<proteinExistence type="predicted"/>
<dbReference type="SMART" id="SM00288">
    <property type="entry name" value="VHS"/>
    <property type="match status" value="1"/>
</dbReference>
<dbReference type="SUPFAM" id="SSF48464">
    <property type="entry name" value="ENTH/VHS domain"/>
    <property type="match status" value="1"/>
</dbReference>
<dbReference type="Gene3D" id="2.60.40.380">
    <property type="entry name" value="Purple acid phosphatase-like, N-terminal"/>
    <property type="match status" value="1"/>
</dbReference>
<keyword evidence="4" id="KW-0804">Transcription</keyword>
<evidence type="ECO:0000313" key="10">
    <source>
        <dbReference type="EMBL" id="CAE7903918.1"/>
    </source>
</evidence>
<evidence type="ECO:0000256" key="4">
    <source>
        <dbReference type="ARBA" id="ARBA00023163"/>
    </source>
</evidence>
<keyword evidence="7" id="KW-0732">Signal</keyword>
<dbReference type="PROSITE" id="PS50179">
    <property type="entry name" value="VHS"/>
    <property type="match status" value="1"/>
</dbReference>
<evidence type="ECO:0000259" key="9">
    <source>
        <dbReference type="PROSITE" id="PS51032"/>
    </source>
</evidence>
<dbReference type="InterPro" id="IPR036955">
    <property type="entry name" value="AP2/ERF_dom_sf"/>
</dbReference>
<dbReference type="Gene3D" id="3.40.1350.140">
    <property type="entry name" value="MepB-like"/>
    <property type="match status" value="1"/>
</dbReference>
<dbReference type="SUPFAM" id="SSF56300">
    <property type="entry name" value="Metallo-dependent phosphatases"/>
    <property type="match status" value="1"/>
</dbReference>
<dbReference type="PROSITE" id="PS51032">
    <property type="entry name" value="AP2_ERF"/>
    <property type="match status" value="1"/>
</dbReference>
<keyword evidence="5" id="KW-0539">Nucleus</keyword>
<dbReference type="GO" id="GO:0003700">
    <property type="term" value="F:DNA-binding transcription factor activity"/>
    <property type="evidence" value="ECO:0007669"/>
    <property type="project" value="InterPro"/>
</dbReference>
<dbReference type="AlphaFoldDB" id="A0A813BIN2"/>
<keyword evidence="11" id="KW-1185">Reference proteome</keyword>
<dbReference type="Gene3D" id="3.60.21.70">
    <property type="entry name" value="PhoD-like phosphatase"/>
    <property type="match status" value="1"/>
</dbReference>
<feature type="transmembrane region" description="Helical" evidence="6">
    <location>
        <begin position="338"/>
        <end position="359"/>
    </location>
</feature>
<dbReference type="GO" id="GO:0043130">
    <property type="term" value="F:ubiquitin binding"/>
    <property type="evidence" value="ECO:0007669"/>
    <property type="project" value="InterPro"/>
</dbReference>
<protein>
    <submittedName>
        <fullName evidence="10">Pld protein</fullName>
    </submittedName>
</protein>
<dbReference type="InterPro" id="IPR008942">
    <property type="entry name" value="ENTH_VHS"/>
</dbReference>
<dbReference type="PANTHER" id="PTHR43606">
    <property type="entry name" value="PHOSPHATASE, PUTATIVE (AFU_ORTHOLOGUE AFUA_6G08710)-RELATED"/>
    <property type="match status" value="1"/>
</dbReference>
<dbReference type="Gene3D" id="3.30.730.10">
    <property type="entry name" value="AP2/ERF domain"/>
    <property type="match status" value="1"/>
</dbReference>
<comment type="subcellular location">
    <subcellularLocation>
        <location evidence="1">Nucleus</location>
    </subcellularLocation>
</comment>
<dbReference type="Pfam" id="PF09423">
    <property type="entry name" value="PhoD"/>
    <property type="match status" value="1"/>
</dbReference>
<keyword evidence="2" id="KW-0805">Transcription regulation</keyword>
<dbReference type="InterPro" id="IPR038231">
    <property type="entry name" value="MepB-like_sf"/>
</dbReference>
<evidence type="ECO:0000313" key="11">
    <source>
        <dbReference type="Proteomes" id="UP000601435"/>
    </source>
</evidence>
<dbReference type="GO" id="GO:0005634">
    <property type="term" value="C:nucleus"/>
    <property type="evidence" value="ECO:0007669"/>
    <property type="project" value="UniProtKB-SubCell"/>
</dbReference>
<dbReference type="PANTHER" id="PTHR43606:SF2">
    <property type="entry name" value="ALKALINE PHOSPHATASE FAMILY PROTEIN (AFU_ORTHOLOGUE AFUA_5G03860)"/>
    <property type="match status" value="1"/>
</dbReference>
<dbReference type="InterPro" id="IPR016177">
    <property type="entry name" value="DNA-bd_dom_sf"/>
</dbReference>
<dbReference type="Pfam" id="PF00790">
    <property type="entry name" value="VHS"/>
    <property type="match status" value="1"/>
</dbReference>
<keyword evidence="6" id="KW-1133">Transmembrane helix</keyword>
<dbReference type="InterPro" id="IPR018946">
    <property type="entry name" value="PhoD-like_MPP"/>
</dbReference>
<sequence>MQPLWLFLLPCLCHAADLNLLPDWDHVPFLHGVASADPLSDRVLIWTRVSTGSDTEVVWRLWREGEQSFDSPFRQGIEMASAGSDFAITVDVSGLAPSSQYFYQFSVAGNRSMLGRTRTASRGSEVNLAVVSCTSLWSGYFNFYRQLAFDDVDAVVHLGDLVYERPDPDELLRVPDFHCDEVPGSRQSETDLVMDGLRDALCHPSDLVRYRALQSVHMFDPDFRLARSRHPFIVIYDNHDVNWKDANSSLRAFREWVPMRARDEDHALEGGFRHFRFGEDVVDVYMLDTAMANTGSLLGQEQEEWLKTQLQESSGTWRLFASPKTFMPLALNKTGASLAAPVACVALLLLLQLACCRFLPRLACVSKAETSDRGDVQSRGLCAKRHEVSRRILRCCSMGACCAYGLWSLLGTVACAFLFLKFDKSHGLSPLHAPTTTWEGQPASRNLLFDQLQQSGKASNNIWAVGDMHFSYLADVFRFDYLGKDLFSYRPQAPVERYGVEFMPGSGSRGNMDEKAGELLGHFFKPPSYLSRLVGRVIDYVLLHANPQFRHFEGSEHGYGLLKIAPQKVQASWARFDVLRVANGFTRVSGMHVNAGDNKWSFEPALLQTTCPAGASFSIRQIGSSVQLVQSAAARAEAAKFRGVSYHKRDRVFLARLYAGGRPPYIGRFQSAQKAAEAYDQEVRCLYPDATPDHQFRRKNWLNFPSEEEAAYDESPEQARKRAMRTVGSNHRKEARSFKLVEQDFDASPYSEKYQLVRLTGSSKADALFKLRGSSQAGLQIQLKAAESEWKQGRTYRFWNLLGYDGMVVFLVALDGGRLWTAAGEELKTAHLSITMGCASDTDRRVEDIGAHLVACFKNMKKFPHMSSSELQCSRTNRVEVAAHRQLKNLFRCLNWSLTCPHQHLSTVDSLLEVGVGDPLVRLQEKASHFHEDRGRYGVFLRKCGGSLGRLAYAEDDSDLLVACVLHKDKLQGAFLLPTSELVRRGYVARRPCVLPLHPPWSPPKRNSTKEKYAWQLDFFLDLRTWQGSTELPAPVKMRLERLISQTLWQRPSLMAAARELEDSLAVALRSSAIEWAVNVQICDLIKENRHLAPLALARIEERLRKDSPSPVHLALSLLEMLVKNCGLIICQAINPDLAETLVSLVKKRESWRYGFGRNLHKTGLSEWLPQGIAIGEDQRAQWRQATQKIKSLPLETIALPCFTDVVITIYYRSRDSSADPGREDLQRTAAAISHFAVPARAAEDLERWLRADTEVPSSP</sequence>
<dbReference type="OrthoDB" id="9992270at2759"/>
<feature type="chain" id="PRO_5033040389" evidence="7">
    <location>
        <begin position="16"/>
        <end position="1260"/>
    </location>
</feature>
<keyword evidence="6" id="KW-0472">Membrane</keyword>
<accession>A0A813BIN2</accession>
<dbReference type="GO" id="GO:0003677">
    <property type="term" value="F:DNA binding"/>
    <property type="evidence" value="ECO:0007669"/>
    <property type="project" value="UniProtKB-KW"/>
</dbReference>
<reference evidence="10" key="1">
    <citation type="submission" date="2021-02" db="EMBL/GenBank/DDBJ databases">
        <authorList>
            <person name="Dougan E. K."/>
            <person name="Rhodes N."/>
            <person name="Thang M."/>
            <person name="Chan C."/>
        </authorList>
    </citation>
    <scope>NUCLEOTIDE SEQUENCE</scope>
</reference>
<name>A0A813BIN2_9DINO</name>
<dbReference type="InterPro" id="IPR052900">
    <property type="entry name" value="Phospholipid_Metab_Enz"/>
</dbReference>
<evidence type="ECO:0000256" key="1">
    <source>
        <dbReference type="ARBA" id="ARBA00004123"/>
    </source>
</evidence>
<dbReference type="Pfam" id="PF16655">
    <property type="entry name" value="PhoD_N"/>
    <property type="match status" value="1"/>
</dbReference>
<dbReference type="GO" id="GO:0035091">
    <property type="term" value="F:phosphatidylinositol binding"/>
    <property type="evidence" value="ECO:0007669"/>
    <property type="project" value="InterPro"/>
</dbReference>
<evidence type="ECO:0000256" key="2">
    <source>
        <dbReference type="ARBA" id="ARBA00023015"/>
    </source>
</evidence>
<comment type="caution">
    <text evidence="10">The sequence shown here is derived from an EMBL/GenBank/DDBJ whole genome shotgun (WGS) entry which is preliminary data.</text>
</comment>
<dbReference type="InterPro" id="IPR002014">
    <property type="entry name" value="VHS_dom"/>
</dbReference>
<dbReference type="InterPro" id="IPR038607">
    <property type="entry name" value="PhoD-like_sf"/>
</dbReference>
<gene>
    <name evidence="10" type="primary">pld</name>
    <name evidence="10" type="ORF">SNEC2469_LOCUS30535</name>
</gene>
<evidence type="ECO:0000259" key="8">
    <source>
        <dbReference type="PROSITE" id="PS50179"/>
    </source>
</evidence>